<proteinExistence type="predicted"/>
<evidence type="ECO:0000313" key="2">
    <source>
        <dbReference type="Proteomes" id="UP000630097"/>
    </source>
</evidence>
<keyword evidence="2" id="KW-1185">Reference proteome</keyword>
<accession>A0A8J3PRI5</accession>
<dbReference type="AlphaFoldDB" id="A0A8J3PRI5"/>
<comment type="caution">
    <text evidence="1">The sequence shown here is derived from an EMBL/GenBank/DDBJ whole genome shotgun (WGS) entry which is preliminary data.</text>
</comment>
<dbReference type="EMBL" id="BONV01000003">
    <property type="protein sequence ID" value="GIG78003.1"/>
    <property type="molecule type" value="Genomic_DNA"/>
</dbReference>
<name>A0A8J3PRI5_9ACTN</name>
<dbReference type="Proteomes" id="UP000630097">
    <property type="component" value="Unassembled WGS sequence"/>
</dbReference>
<sequence length="287" mass="31742">MYPSPSPQGWAAGRFGDRAEAVRRQIVASLTEAVANAQDAQRWSRSDKNFPYGHTLMTRRYEALVEGFRDEPGFQTVRPYTSPHRLVLLDGNLLLPFRYAEDDTTPVSTARISDGRISALVRELFDRFGPAAVYRQEELDLSIGWEGDWEGEPSPEAWPAGDEGGTRQADGAMRPALPHLPEDTRLVPIAYAGNAHAGLLRLYWGEAELLDDLGHLRWLHYEPIPLTIASPSAGLTEAAGAARFDQGALPDLVLRARPPVERANEAMFPVHNEAQQETAVTADDEHP</sequence>
<reference evidence="1 2" key="1">
    <citation type="submission" date="2021-01" db="EMBL/GenBank/DDBJ databases">
        <title>Whole genome shotgun sequence of Planotetraspora kaengkrachanensis NBRC 104272.</title>
        <authorList>
            <person name="Komaki H."/>
            <person name="Tamura T."/>
        </authorList>
    </citation>
    <scope>NUCLEOTIDE SEQUENCE [LARGE SCALE GENOMIC DNA]</scope>
    <source>
        <strain evidence="1 2">NBRC 104272</strain>
    </source>
</reference>
<organism evidence="1 2">
    <name type="scientific">Planotetraspora kaengkrachanensis</name>
    <dbReference type="NCBI Taxonomy" id="575193"/>
    <lineage>
        <taxon>Bacteria</taxon>
        <taxon>Bacillati</taxon>
        <taxon>Actinomycetota</taxon>
        <taxon>Actinomycetes</taxon>
        <taxon>Streptosporangiales</taxon>
        <taxon>Streptosporangiaceae</taxon>
        <taxon>Planotetraspora</taxon>
    </lineage>
</organism>
<gene>
    <name evidence="1" type="ORF">Pka01_11300</name>
</gene>
<protein>
    <submittedName>
        <fullName evidence="1">Uncharacterized protein</fullName>
    </submittedName>
</protein>
<evidence type="ECO:0000313" key="1">
    <source>
        <dbReference type="EMBL" id="GIG78003.1"/>
    </source>
</evidence>